<dbReference type="InParanoid" id="A0A061GT38"/>
<dbReference type="AlphaFoldDB" id="A0A061GT38"/>
<reference evidence="1 2" key="1">
    <citation type="journal article" date="2013" name="Genome Biol.">
        <title>The genome sequence of the most widely cultivated cacao type and its use to identify candidate genes regulating pod color.</title>
        <authorList>
            <person name="Motamayor J.C."/>
            <person name="Mockaitis K."/>
            <person name="Schmutz J."/>
            <person name="Haiminen N."/>
            <person name="Iii D.L."/>
            <person name="Cornejo O."/>
            <person name="Findley S.D."/>
            <person name="Zheng P."/>
            <person name="Utro F."/>
            <person name="Royaert S."/>
            <person name="Saski C."/>
            <person name="Jenkins J."/>
            <person name="Podicheti R."/>
            <person name="Zhao M."/>
            <person name="Scheffler B.E."/>
            <person name="Stack J.C."/>
            <person name="Feltus F.A."/>
            <person name="Mustiga G.M."/>
            <person name="Amores F."/>
            <person name="Phillips W."/>
            <person name="Marelli J.P."/>
            <person name="May G.D."/>
            <person name="Shapiro H."/>
            <person name="Ma J."/>
            <person name="Bustamante C.D."/>
            <person name="Schnell R.J."/>
            <person name="Main D."/>
            <person name="Gilbert D."/>
            <person name="Parida L."/>
            <person name="Kuhn D.N."/>
        </authorList>
    </citation>
    <scope>NUCLEOTIDE SEQUENCE [LARGE SCALE GENOMIC DNA]</scope>
    <source>
        <strain evidence="2">cv. Matina 1-6</strain>
    </source>
</reference>
<dbReference type="HOGENOM" id="CLU_2188773_0_0_1"/>
<gene>
    <name evidence="1" type="ORF">TCM_037545</name>
</gene>
<organism evidence="1 2">
    <name type="scientific">Theobroma cacao</name>
    <name type="common">Cacao</name>
    <name type="synonym">Cocoa</name>
    <dbReference type="NCBI Taxonomy" id="3641"/>
    <lineage>
        <taxon>Eukaryota</taxon>
        <taxon>Viridiplantae</taxon>
        <taxon>Streptophyta</taxon>
        <taxon>Embryophyta</taxon>
        <taxon>Tracheophyta</taxon>
        <taxon>Spermatophyta</taxon>
        <taxon>Magnoliopsida</taxon>
        <taxon>eudicotyledons</taxon>
        <taxon>Gunneridae</taxon>
        <taxon>Pentapetalae</taxon>
        <taxon>rosids</taxon>
        <taxon>malvids</taxon>
        <taxon>Malvales</taxon>
        <taxon>Malvaceae</taxon>
        <taxon>Byttnerioideae</taxon>
        <taxon>Theobroma</taxon>
    </lineage>
</organism>
<name>A0A061GT38_THECC</name>
<dbReference type="EMBL" id="CM001887">
    <property type="protein sequence ID" value="EOY30279.1"/>
    <property type="molecule type" value="Genomic_DNA"/>
</dbReference>
<sequence length="109" mass="11932">MLSCLLSSSSSIVAYMLLLSTPNKIEHMRQLGFVDITLEGESPIRSTSSLATSEKAQVTYLEISSLVGANGVLWIQRLNGSFLVKVKFRVYPIACKFQANLLTAVTYGN</sequence>
<accession>A0A061GT38</accession>
<dbReference type="Gramene" id="EOY30279">
    <property type="protein sequence ID" value="EOY30279"/>
    <property type="gene ID" value="TCM_037545"/>
</dbReference>
<dbReference type="Proteomes" id="UP000026915">
    <property type="component" value="Chromosome 9"/>
</dbReference>
<protein>
    <submittedName>
        <fullName evidence="1">Uncharacterized protein</fullName>
    </submittedName>
</protein>
<evidence type="ECO:0000313" key="1">
    <source>
        <dbReference type="EMBL" id="EOY30279.1"/>
    </source>
</evidence>
<evidence type="ECO:0000313" key="2">
    <source>
        <dbReference type="Proteomes" id="UP000026915"/>
    </source>
</evidence>
<keyword evidence="2" id="KW-1185">Reference proteome</keyword>
<proteinExistence type="predicted"/>